<dbReference type="Proteomes" id="UP000054937">
    <property type="component" value="Unassembled WGS sequence"/>
</dbReference>
<name>A0A0V0QR34_PSEPJ</name>
<evidence type="ECO:0000313" key="2">
    <source>
        <dbReference type="Proteomes" id="UP000054937"/>
    </source>
</evidence>
<sequence length="164" mass="19280">MSFFDQGVNVFRRKVGQTFRKKLGNYNYKIGKIGYHKNPGHIDLQTKEQLKKKGEIKQIHRLERDSKRVFGVQGKRSFIFDVNKLPFYDVPSLNGFNLKPYVSVHTPKIEKQYMNQINQLNDYTLEENFDRENQEKIAVPTTYGGDKLDSDIGEHRMIEEGQHK</sequence>
<dbReference type="InParanoid" id="A0A0V0QR34"/>
<protein>
    <submittedName>
        <fullName evidence="1">Uncharacterized protein</fullName>
    </submittedName>
</protein>
<dbReference type="GO" id="GO:0005762">
    <property type="term" value="C:mitochondrial large ribosomal subunit"/>
    <property type="evidence" value="ECO:0007669"/>
    <property type="project" value="InterPro"/>
</dbReference>
<evidence type="ECO:0000313" key="1">
    <source>
        <dbReference type="EMBL" id="KRX04506.1"/>
    </source>
</evidence>
<dbReference type="OMA" id="MENIFMQ"/>
<reference evidence="1 2" key="1">
    <citation type="journal article" date="2015" name="Sci. Rep.">
        <title>Genome of the facultative scuticociliatosis pathogen Pseudocohnilembus persalinus provides insight into its virulence through horizontal gene transfer.</title>
        <authorList>
            <person name="Xiong J."/>
            <person name="Wang G."/>
            <person name="Cheng J."/>
            <person name="Tian M."/>
            <person name="Pan X."/>
            <person name="Warren A."/>
            <person name="Jiang C."/>
            <person name="Yuan D."/>
            <person name="Miao W."/>
        </authorList>
    </citation>
    <scope>NUCLEOTIDE SEQUENCE [LARGE SCALE GENOMIC DNA]</scope>
    <source>
        <strain evidence="1">36N120E</strain>
    </source>
</reference>
<accession>A0A0V0QR34</accession>
<dbReference type="OrthoDB" id="408933at2759"/>
<keyword evidence="2" id="KW-1185">Reference proteome</keyword>
<dbReference type="AlphaFoldDB" id="A0A0V0QR34"/>
<dbReference type="GO" id="GO:0003735">
    <property type="term" value="F:structural constituent of ribosome"/>
    <property type="evidence" value="ECO:0007669"/>
    <property type="project" value="InterPro"/>
</dbReference>
<dbReference type="Pfam" id="PF09809">
    <property type="entry name" value="MRP-L27"/>
    <property type="match status" value="1"/>
</dbReference>
<dbReference type="EMBL" id="LDAU01000114">
    <property type="protein sequence ID" value="KRX04506.1"/>
    <property type="molecule type" value="Genomic_DNA"/>
</dbReference>
<proteinExistence type="predicted"/>
<comment type="caution">
    <text evidence="1">The sequence shown here is derived from an EMBL/GenBank/DDBJ whole genome shotgun (WGS) entry which is preliminary data.</text>
</comment>
<dbReference type="InterPro" id="IPR019189">
    <property type="entry name" value="Ribosomal_mL41"/>
</dbReference>
<organism evidence="1 2">
    <name type="scientific">Pseudocohnilembus persalinus</name>
    <name type="common">Ciliate</name>
    <dbReference type="NCBI Taxonomy" id="266149"/>
    <lineage>
        <taxon>Eukaryota</taxon>
        <taxon>Sar</taxon>
        <taxon>Alveolata</taxon>
        <taxon>Ciliophora</taxon>
        <taxon>Intramacronucleata</taxon>
        <taxon>Oligohymenophorea</taxon>
        <taxon>Scuticociliatia</taxon>
        <taxon>Philasterida</taxon>
        <taxon>Pseudocohnilembidae</taxon>
        <taxon>Pseudocohnilembus</taxon>
    </lineage>
</organism>
<gene>
    <name evidence="1" type="ORF">PPERSA_04321</name>
</gene>